<dbReference type="EMBL" id="CAJVCH010155257">
    <property type="protein sequence ID" value="CAG7727912.1"/>
    <property type="molecule type" value="Genomic_DNA"/>
</dbReference>
<evidence type="ECO:0000256" key="5">
    <source>
        <dbReference type="ARBA" id="ARBA00035661"/>
    </source>
</evidence>
<dbReference type="OrthoDB" id="2019884at2759"/>
<comment type="subcellular location">
    <subcellularLocation>
        <location evidence="1">Cytoplasm</location>
        <location evidence="1">Cytoskeleton</location>
        <location evidence="1">Cilium axoneme</location>
    </subcellularLocation>
</comment>
<feature type="domain" description="Ciliary microtubule inner protein 2A-C-like" evidence="6">
    <location>
        <begin position="26"/>
        <end position="58"/>
    </location>
</feature>
<dbReference type="PANTHER" id="PTHR22146:SF8">
    <property type="entry name" value="PROTEIN FAM166B"/>
    <property type="match status" value="1"/>
</dbReference>
<name>A0A8J2K0A7_9HEXA</name>
<evidence type="ECO:0000256" key="4">
    <source>
        <dbReference type="ARBA" id="ARBA00023273"/>
    </source>
</evidence>
<dbReference type="Proteomes" id="UP000708208">
    <property type="component" value="Unassembled WGS sequence"/>
</dbReference>
<sequence>MACGCCCCDGTNPYCCPCAPPGYLCQPHHLPGYLGHCPTMRDRVGGTFGRLSRDILEDPCAVAAPCPILVPEACNTGCCCRCLPPCCHAEDRFCIKGRLAPRCPCTDIYRCCEPMCESYKGHVPGFFNCSWGPTHGRTVYATKIFLHDAGFYGNMKTFSFRDPLPPGFKCANPPPPPFPGHKK</sequence>
<dbReference type="PANTHER" id="PTHR22146">
    <property type="entry name" value="CAT EYE SYNDROME CRITICAL REGION PROTEIN 6"/>
    <property type="match status" value="1"/>
</dbReference>
<evidence type="ECO:0000256" key="2">
    <source>
        <dbReference type="ARBA" id="ARBA00022490"/>
    </source>
</evidence>
<evidence type="ECO:0000313" key="8">
    <source>
        <dbReference type="Proteomes" id="UP000708208"/>
    </source>
</evidence>
<accession>A0A8J2K0A7</accession>
<dbReference type="GO" id="GO:0015630">
    <property type="term" value="C:microtubule cytoskeleton"/>
    <property type="evidence" value="ECO:0007669"/>
    <property type="project" value="UniProtKB-ARBA"/>
</dbReference>
<gene>
    <name evidence="7" type="ORF">AFUS01_LOCUS16728</name>
</gene>
<dbReference type="InterPro" id="IPR018902">
    <property type="entry name" value="CMI2A-C-like_dom"/>
</dbReference>
<proteinExistence type="inferred from homology"/>
<reference evidence="7" key="1">
    <citation type="submission" date="2021-06" db="EMBL/GenBank/DDBJ databases">
        <authorList>
            <person name="Hodson N. C."/>
            <person name="Mongue J. A."/>
            <person name="Jaron S. K."/>
        </authorList>
    </citation>
    <scope>NUCLEOTIDE SEQUENCE</scope>
</reference>
<keyword evidence="3" id="KW-0206">Cytoskeleton</keyword>
<dbReference type="Pfam" id="PF10629">
    <property type="entry name" value="CMI2B-like"/>
    <property type="match status" value="1"/>
</dbReference>
<dbReference type="GO" id="GO:0005930">
    <property type="term" value="C:axoneme"/>
    <property type="evidence" value="ECO:0007669"/>
    <property type="project" value="UniProtKB-SubCell"/>
</dbReference>
<keyword evidence="8" id="KW-1185">Reference proteome</keyword>
<evidence type="ECO:0000313" key="7">
    <source>
        <dbReference type="EMBL" id="CAG7727912.1"/>
    </source>
</evidence>
<evidence type="ECO:0000259" key="6">
    <source>
        <dbReference type="Pfam" id="PF10629"/>
    </source>
</evidence>
<protein>
    <recommendedName>
        <fullName evidence="6">Ciliary microtubule inner protein 2A-C-like domain-containing protein</fullName>
    </recommendedName>
</protein>
<evidence type="ECO:0000256" key="3">
    <source>
        <dbReference type="ARBA" id="ARBA00023212"/>
    </source>
</evidence>
<comment type="caution">
    <text evidence="7">The sequence shown here is derived from an EMBL/GenBank/DDBJ whole genome shotgun (WGS) entry which is preliminary data.</text>
</comment>
<keyword evidence="4" id="KW-0966">Cell projection</keyword>
<evidence type="ECO:0000256" key="1">
    <source>
        <dbReference type="ARBA" id="ARBA00004430"/>
    </source>
</evidence>
<organism evidence="7 8">
    <name type="scientific">Allacma fusca</name>
    <dbReference type="NCBI Taxonomy" id="39272"/>
    <lineage>
        <taxon>Eukaryota</taxon>
        <taxon>Metazoa</taxon>
        <taxon>Ecdysozoa</taxon>
        <taxon>Arthropoda</taxon>
        <taxon>Hexapoda</taxon>
        <taxon>Collembola</taxon>
        <taxon>Symphypleona</taxon>
        <taxon>Sminthuridae</taxon>
        <taxon>Allacma</taxon>
    </lineage>
</organism>
<dbReference type="AlphaFoldDB" id="A0A8J2K0A7"/>
<comment type="similarity">
    <text evidence="5">Belongs to the CIMIP2 family.</text>
</comment>
<keyword evidence="2" id="KW-0963">Cytoplasm</keyword>